<dbReference type="InterPro" id="IPR001986">
    <property type="entry name" value="Enolpyruvate_Tfrase_dom"/>
</dbReference>
<protein>
    <recommendedName>
        <fullName evidence="8">3-phosphoshikimate 1-carboxyvinyltransferase</fullName>
        <ecNumber evidence="8">2.5.1.19</ecNumber>
    </recommendedName>
    <alternativeName>
        <fullName evidence="8">5-enolpyruvylshikimate-3-phosphate synthase</fullName>
        <shortName evidence="8">EPSP synthase</shortName>
        <shortName evidence="8">EPSPS</shortName>
    </alternativeName>
</protein>
<dbReference type="InterPro" id="IPR013792">
    <property type="entry name" value="RNA3'P_cycl/enolpyr_Trfase_a/b"/>
</dbReference>
<feature type="binding site" evidence="8">
    <location>
        <position position="168"/>
    </location>
    <ligand>
        <name>phosphoenolpyruvate</name>
        <dbReference type="ChEBI" id="CHEBI:58702"/>
    </ligand>
</feature>
<proteinExistence type="inferred from homology"/>
<evidence type="ECO:0000313" key="11">
    <source>
        <dbReference type="Proteomes" id="UP000622687"/>
    </source>
</evidence>
<feature type="binding site" evidence="8">
    <location>
        <position position="340"/>
    </location>
    <ligand>
        <name>3-phosphoshikimate</name>
        <dbReference type="ChEBI" id="CHEBI:145989"/>
    </ligand>
</feature>
<keyword evidence="5 8" id="KW-0808">Transferase</keyword>
<dbReference type="CDD" id="cd01556">
    <property type="entry name" value="EPSP_synthase"/>
    <property type="match status" value="1"/>
</dbReference>
<evidence type="ECO:0000256" key="3">
    <source>
        <dbReference type="ARBA" id="ARBA00022490"/>
    </source>
</evidence>
<feature type="active site" description="Proton acceptor" evidence="8">
    <location>
        <position position="313"/>
    </location>
</feature>
<dbReference type="GO" id="GO:0003866">
    <property type="term" value="F:3-phosphoshikimate 1-carboxyvinyltransferase activity"/>
    <property type="evidence" value="ECO:0007669"/>
    <property type="project" value="UniProtKB-UniRule"/>
</dbReference>
<feature type="binding site" evidence="8">
    <location>
        <position position="168"/>
    </location>
    <ligand>
        <name>3-phosphoshikimate</name>
        <dbReference type="ChEBI" id="CHEBI:145989"/>
    </ligand>
</feature>
<keyword evidence="3 8" id="KW-0963">Cytoplasm</keyword>
<comment type="catalytic activity">
    <reaction evidence="7">
        <text>3-phosphoshikimate + phosphoenolpyruvate = 5-O-(1-carboxyvinyl)-3-phosphoshikimate + phosphate</text>
        <dbReference type="Rhea" id="RHEA:21256"/>
        <dbReference type="ChEBI" id="CHEBI:43474"/>
        <dbReference type="ChEBI" id="CHEBI:57701"/>
        <dbReference type="ChEBI" id="CHEBI:58702"/>
        <dbReference type="ChEBI" id="CHEBI:145989"/>
        <dbReference type="EC" id="2.5.1.19"/>
    </reaction>
    <physiologicalReaction direction="left-to-right" evidence="7">
        <dbReference type="Rhea" id="RHEA:21257"/>
    </physiologicalReaction>
</comment>
<dbReference type="Gene3D" id="3.65.10.10">
    <property type="entry name" value="Enolpyruvate transferase domain"/>
    <property type="match status" value="2"/>
</dbReference>
<organism evidence="10 11">
    <name type="scientific">Clostridium aciditolerans</name>
    <dbReference type="NCBI Taxonomy" id="339861"/>
    <lineage>
        <taxon>Bacteria</taxon>
        <taxon>Bacillati</taxon>
        <taxon>Bacillota</taxon>
        <taxon>Clostridia</taxon>
        <taxon>Eubacteriales</taxon>
        <taxon>Clostridiaceae</taxon>
        <taxon>Clostridium</taxon>
    </lineage>
</organism>
<feature type="binding site" evidence="8">
    <location>
        <position position="23"/>
    </location>
    <ligand>
        <name>3-phosphoshikimate</name>
        <dbReference type="ChEBI" id="CHEBI:145989"/>
    </ligand>
</feature>
<evidence type="ECO:0000256" key="5">
    <source>
        <dbReference type="ARBA" id="ARBA00022679"/>
    </source>
</evidence>
<dbReference type="GO" id="GO:0009073">
    <property type="term" value="P:aromatic amino acid family biosynthetic process"/>
    <property type="evidence" value="ECO:0007669"/>
    <property type="project" value="UniProtKB-KW"/>
</dbReference>
<evidence type="ECO:0000256" key="1">
    <source>
        <dbReference type="ARBA" id="ARBA00004811"/>
    </source>
</evidence>
<comment type="caution">
    <text evidence="8">Lacks conserved residue(s) required for the propagation of feature annotation.</text>
</comment>
<feature type="binding site" evidence="8">
    <location>
        <position position="22"/>
    </location>
    <ligand>
        <name>phosphoenolpyruvate</name>
        <dbReference type="ChEBI" id="CHEBI:58702"/>
    </ligand>
</feature>
<feature type="binding site" evidence="8">
    <location>
        <position position="94"/>
    </location>
    <ligand>
        <name>phosphoenolpyruvate</name>
        <dbReference type="ChEBI" id="CHEBI:58702"/>
    </ligand>
</feature>
<evidence type="ECO:0000256" key="8">
    <source>
        <dbReference type="HAMAP-Rule" id="MF_00210"/>
    </source>
</evidence>
<dbReference type="PANTHER" id="PTHR21090">
    <property type="entry name" value="AROM/DEHYDROQUINATE SYNTHASE"/>
    <property type="match status" value="1"/>
</dbReference>
<dbReference type="InterPro" id="IPR036968">
    <property type="entry name" value="Enolpyruvate_Tfrase_sf"/>
</dbReference>
<dbReference type="PROSITE" id="PS00104">
    <property type="entry name" value="EPSP_SYNTHASE_1"/>
    <property type="match status" value="1"/>
</dbReference>
<dbReference type="GO" id="GO:0008652">
    <property type="term" value="P:amino acid biosynthetic process"/>
    <property type="evidence" value="ECO:0007669"/>
    <property type="project" value="UniProtKB-KW"/>
</dbReference>
<comment type="similarity">
    <text evidence="2 8">Belongs to the EPSP synthase family.</text>
</comment>
<evidence type="ECO:0000313" key="10">
    <source>
        <dbReference type="EMBL" id="MBI6873074.1"/>
    </source>
</evidence>
<dbReference type="InterPro" id="IPR006264">
    <property type="entry name" value="EPSP_synthase"/>
</dbReference>
<dbReference type="InterPro" id="IPR023193">
    <property type="entry name" value="EPSP_synthase_CS"/>
</dbReference>
<keyword evidence="11" id="KW-1185">Reference proteome</keyword>
<comment type="subunit">
    <text evidence="8">Monomer.</text>
</comment>
<dbReference type="PROSITE" id="PS00885">
    <property type="entry name" value="EPSP_SYNTHASE_2"/>
    <property type="match status" value="1"/>
</dbReference>
<comment type="pathway">
    <text evidence="1 8">Metabolic intermediate biosynthesis; chorismate biosynthesis; chorismate from D-erythrose 4-phosphate and phosphoenolpyruvate: step 6/7.</text>
</comment>
<reference evidence="10" key="1">
    <citation type="submission" date="2020-12" db="EMBL/GenBank/DDBJ databases">
        <title>Clostridium thailandense sp. nov., a novel acetogenic bacterium isolated from peat land soil in Thailand.</title>
        <authorList>
            <person name="Chaikitkaew S."/>
            <person name="Birkeland N.K."/>
        </authorList>
    </citation>
    <scope>NUCLEOTIDE SEQUENCE</scope>
    <source>
        <strain evidence="10">DSM 17425</strain>
    </source>
</reference>
<sequence>MRLIVNEVRDNVKQSFNLPGDKSIAHRSLIIGSLAKGRYKIENFPMGLDCLATLDCVRKLGVNAEMKENTIFVNSPGYEGFNKYPGILDAKNSGTTVRLMSGVLAGCGIKASFIGDESLSRRPMKRIINPLEKMGAKIKSCEGLLPLKFEENSKLKDINYQMPVASAQVKSCLLIAGFLGEGETVIKEQSPTRDHSERMFKYISASINKEDNIIKIKNSELKCKDIYVPGDISTAAFLIATAIISNNCELVLENVLLNPGRKNYIDILKDMGANIEVYIKEKVNEEEIGIIKVKSSNIHGITISSERIPNIIDEIPILSVISAFAKGTTVFEEVDELKYKESNRIEAIIDNLKAFGVKSQHINSNLIIYGDNDYIDAEVTVNPKKDHRIALSFLAMAAKNKGKTYIENFECTEISFPEAIDYFKCFYDLYTEQ</sequence>
<evidence type="ECO:0000259" key="9">
    <source>
        <dbReference type="Pfam" id="PF00275"/>
    </source>
</evidence>
<dbReference type="RefSeq" id="WP_211142543.1">
    <property type="nucleotide sequence ID" value="NZ_JAEEGB010000010.1"/>
</dbReference>
<evidence type="ECO:0000256" key="2">
    <source>
        <dbReference type="ARBA" id="ARBA00009948"/>
    </source>
</evidence>
<comment type="caution">
    <text evidence="10">The sequence shown here is derived from an EMBL/GenBank/DDBJ whole genome shotgun (WGS) entry which is preliminary data.</text>
</comment>
<feature type="binding site" evidence="8">
    <location>
        <position position="27"/>
    </location>
    <ligand>
        <name>3-phosphoshikimate</name>
        <dbReference type="ChEBI" id="CHEBI:145989"/>
    </ligand>
</feature>
<feature type="domain" description="Enolpyruvate transferase" evidence="9">
    <location>
        <begin position="10"/>
        <end position="421"/>
    </location>
</feature>
<accession>A0A934M1B0</accession>
<dbReference type="AlphaFoldDB" id="A0A934M1B0"/>
<dbReference type="GO" id="GO:0005737">
    <property type="term" value="C:cytoplasm"/>
    <property type="evidence" value="ECO:0007669"/>
    <property type="project" value="UniProtKB-SubCell"/>
</dbReference>
<dbReference type="Proteomes" id="UP000622687">
    <property type="component" value="Unassembled WGS sequence"/>
</dbReference>
<comment type="subcellular location">
    <subcellularLocation>
        <location evidence="8">Cytoplasm</location>
    </subcellularLocation>
</comment>
<evidence type="ECO:0000256" key="6">
    <source>
        <dbReference type="ARBA" id="ARBA00023141"/>
    </source>
</evidence>
<name>A0A934M1B0_9CLOT</name>
<feature type="binding site" evidence="8">
    <location>
        <position position="388"/>
    </location>
    <ligand>
        <name>phosphoenolpyruvate</name>
        <dbReference type="ChEBI" id="CHEBI:58702"/>
    </ligand>
</feature>
<evidence type="ECO:0000256" key="7">
    <source>
        <dbReference type="ARBA" id="ARBA00044633"/>
    </source>
</evidence>
<feature type="binding site" evidence="8">
    <location>
        <position position="122"/>
    </location>
    <ligand>
        <name>phosphoenolpyruvate</name>
        <dbReference type="ChEBI" id="CHEBI:58702"/>
    </ligand>
</feature>
<feature type="binding site" evidence="8">
    <location>
        <position position="313"/>
    </location>
    <ligand>
        <name>3-phosphoshikimate</name>
        <dbReference type="ChEBI" id="CHEBI:145989"/>
    </ligand>
</feature>
<dbReference type="EC" id="2.5.1.19" evidence="8"/>
<dbReference type="Pfam" id="PF00275">
    <property type="entry name" value="EPSP_synthase"/>
    <property type="match status" value="1"/>
</dbReference>
<dbReference type="SUPFAM" id="SSF55205">
    <property type="entry name" value="EPT/RTPC-like"/>
    <property type="match status" value="1"/>
</dbReference>
<gene>
    <name evidence="8 10" type="primary">aroA</name>
    <name evidence="10" type="ORF">I6U51_10205</name>
</gene>
<feature type="binding site" evidence="8">
    <location>
        <position position="22"/>
    </location>
    <ligand>
        <name>3-phosphoshikimate</name>
        <dbReference type="ChEBI" id="CHEBI:145989"/>
    </ligand>
</feature>
<dbReference type="GO" id="GO:0009423">
    <property type="term" value="P:chorismate biosynthetic process"/>
    <property type="evidence" value="ECO:0007669"/>
    <property type="project" value="UniProtKB-UniRule"/>
</dbReference>
<dbReference type="PIRSF" id="PIRSF000505">
    <property type="entry name" value="EPSPS"/>
    <property type="match status" value="1"/>
</dbReference>
<dbReference type="NCBIfam" id="TIGR01356">
    <property type="entry name" value="aroA"/>
    <property type="match status" value="1"/>
</dbReference>
<keyword evidence="4 8" id="KW-0028">Amino-acid biosynthesis</keyword>
<feature type="binding site" evidence="8">
    <location>
        <position position="166"/>
    </location>
    <ligand>
        <name>3-phosphoshikimate</name>
        <dbReference type="ChEBI" id="CHEBI:145989"/>
    </ligand>
</feature>
<evidence type="ECO:0000256" key="4">
    <source>
        <dbReference type="ARBA" id="ARBA00022605"/>
    </source>
</evidence>
<comment type="function">
    <text evidence="8">Catalyzes the transfer of the enolpyruvyl moiety of phosphoenolpyruvate (PEP) to the 5-hydroxyl of shikimate-3-phosphate (S3P) to produce enolpyruvyl shikimate-3-phosphate and inorganic phosphate.</text>
</comment>
<dbReference type="FunFam" id="3.65.10.10:FF:000005">
    <property type="entry name" value="3-phosphoshikimate 1-carboxyvinyltransferase"/>
    <property type="match status" value="1"/>
</dbReference>
<dbReference type="HAMAP" id="MF_00210">
    <property type="entry name" value="EPSP_synth"/>
    <property type="match status" value="1"/>
</dbReference>
<dbReference type="PANTHER" id="PTHR21090:SF5">
    <property type="entry name" value="PENTAFUNCTIONAL AROM POLYPEPTIDE"/>
    <property type="match status" value="1"/>
</dbReference>
<dbReference type="EMBL" id="JAEEGB010000010">
    <property type="protein sequence ID" value="MBI6873074.1"/>
    <property type="molecule type" value="Genomic_DNA"/>
</dbReference>
<feature type="binding site" evidence="8">
    <location>
        <position position="344"/>
    </location>
    <ligand>
        <name>phosphoenolpyruvate</name>
        <dbReference type="ChEBI" id="CHEBI:58702"/>
    </ligand>
</feature>
<keyword evidence="6 8" id="KW-0057">Aromatic amino acid biosynthesis</keyword>